<keyword evidence="2" id="KW-1185">Reference proteome</keyword>
<name>D9SN98_CLOC7</name>
<dbReference type="OrthoDB" id="4248078at2"/>
<dbReference type="GO" id="GO:0050830">
    <property type="term" value="P:defense response to Gram-positive bacterium"/>
    <property type="evidence" value="ECO:0007669"/>
    <property type="project" value="InterPro"/>
</dbReference>
<dbReference type="KEGG" id="ccb:Clocel_4229"/>
<protein>
    <recommendedName>
        <fullName evidence="3">Plantaricin C family lantibiotic</fullName>
    </recommendedName>
</protein>
<gene>
    <name evidence="1" type="ordered locus">Clocel_4229</name>
</gene>
<accession>D9SN98</accession>
<evidence type="ECO:0000313" key="2">
    <source>
        <dbReference type="Proteomes" id="UP000002730"/>
    </source>
</evidence>
<dbReference type="RefSeq" id="WP_010074243.1">
    <property type="nucleotide sequence ID" value="NC_014393.1"/>
</dbReference>
<organism evidence="1 2">
    <name type="scientific">Clostridium cellulovorans (strain ATCC 35296 / DSM 3052 / OCM 3 / 743B)</name>
    <dbReference type="NCBI Taxonomy" id="573061"/>
    <lineage>
        <taxon>Bacteria</taxon>
        <taxon>Bacillati</taxon>
        <taxon>Bacillota</taxon>
        <taxon>Clostridia</taxon>
        <taxon>Eubacteriales</taxon>
        <taxon>Clostridiaceae</taxon>
        <taxon>Clostridium</taxon>
    </lineage>
</organism>
<dbReference type="EMBL" id="CP002160">
    <property type="protein sequence ID" value="ADL53890.1"/>
    <property type="molecule type" value="Genomic_DNA"/>
</dbReference>
<dbReference type="InterPro" id="IPR029243">
    <property type="entry name" value="Lantibiotic_alpha"/>
</dbReference>
<proteinExistence type="predicted"/>
<dbReference type="STRING" id="573061.Clocel_4229"/>
<dbReference type="Proteomes" id="UP000002730">
    <property type="component" value="Chromosome"/>
</dbReference>
<reference evidence="1 2" key="1">
    <citation type="submission" date="2010-08" db="EMBL/GenBank/DDBJ databases">
        <title>Complete sequence of Clostridium cellulovorans 743B.</title>
        <authorList>
            <consortium name="US DOE Joint Genome Institute"/>
            <person name="Lucas S."/>
            <person name="Copeland A."/>
            <person name="Lapidus A."/>
            <person name="Cheng J.-F."/>
            <person name="Bruce D."/>
            <person name="Goodwin L."/>
            <person name="Pitluck S."/>
            <person name="Chertkov O."/>
            <person name="Detter J.C."/>
            <person name="Han C."/>
            <person name="Tapia R."/>
            <person name="Land M."/>
            <person name="Hauser L."/>
            <person name="Chang Y.-J."/>
            <person name="Jeffries C."/>
            <person name="Kyrpides N."/>
            <person name="Ivanova N."/>
            <person name="Mikhailova N."/>
            <person name="Hemme C.L."/>
            <person name="Woyke T."/>
        </authorList>
    </citation>
    <scope>NUCLEOTIDE SEQUENCE [LARGE SCALE GENOMIC DNA]</scope>
    <source>
        <strain evidence="2">ATCC 35296 / DSM 3052 / OCM 3 / 743B</strain>
    </source>
</reference>
<dbReference type="AlphaFoldDB" id="D9SN98"/>
<sequence>MKNYEELFNEVNENASLQAELNGGSIATTIVCTIAQSLLGCVGSYVLGNKGYGCTVTNECMSNCR</sequence>
<dbReference type="HOGENOM" id="CLU_2841991_0_0_9"/>
<dbReference type="Pfam" id="PF14867">
    <property type="entry name" value="Lantibiotic_a"/>
    <property type="match status" value="1"/>
</dbReference>
<evidence type="ECO:0000313" key="1">
    <source>
        <dbReference type="EMBL" id="ADL53890.1"/>
    </source>
</evidence>
<evidence type="ECO:0008006" key="3">
    <source>
        <dbReference type="Google" id="ProtNLM"/>
    </source>
</evidence>